<dbReference type="EMBL" id="CM018046">
    <property type="protein sequence ID" value="KAA8525797.1"/>
    <property type="molecule type" value="Genomic_DNA"/>
</dbReference>
<name>A0A5J5A8S9_9ASTE</name>
<accession>A0A5J5A8S9</accession>
<organism evidence="1 2">
    <name type="scientific">Nyssa sinensis</name>
    <dbReference type="NCBI Taxonomy" id="561372"/>
    <lineage>
        <taxon>Eukaryota</taxon>
        <taxon>Viridiplantae</taxon>
        <taxon>Streptophyta</taxon>
        <taxon>Embryophyta</taxon>
        <taxon>Tracheophyta</taxon>
        <taxon>Spermatophyta</taxon>
        <taxon>Magnoliopsida</taxon>
        <taxon>eudicotyledons</taxon>
        <taxon>Gunneridae</taxon>
        <taxon>Pentapetalae</taxon>
        <taxon>asterids</taxon>
        <taxon>Cornales</taxon>
        <taxon>Nyssaceae</taxon>
        <taxon>Nyssa</taxon>
    </lineage>
</organism>
<keyword evidence="2" id="KW-1185">Reference proteome</keyword>
<dbReference type="AlphaFoldDB" id="A0A5J5A8S9"/>
<protein>
    <submittedName>
        <fullName evidence="1">Uncharacterized protein</fullName>
    </submittedName>
</protein>
<reference evidence="1 2" key="1">
    <citation type="submission" date="2019-09" db="EMBL/GenBank/DDBJ databases">
        <title>A chromosome-level genome assembly of the Chinese tupelo Nyssa sinensis.</title>
        <authorList>
            <person name="Yang X."/>
            <person name="Kang M."/>
            <person name="Yang Y."/>
            <person name="Xiong H."/>
            <person name="Wang M."/>
            <person name="Zhang Z."/>
            <person name="Wang Z."/>
            <person name="Wu H."/>
            <person name="Ma T."/>
            <person name="Liu J."/>
            <person name="Xi Z."/>
        </authorList>
    </citation>
    <scope>NUCLEOTIDE SEQUENCE [LARGE SCALE GENOMIC DNA]</scope>
    <source>
        <strain evidence="1">J267</strain>
        <tissue evidence="1">Leaf</tissue>
    </source>
</reference>
<evidence type="ECO:0000313" key="1">
    <source>
        <dbReference type="EMBL" id="KAA8525797.1"/>
    </source>
</evidence>
<evidence type="ECO:0000313" key="2">
    <source>
        <dbReference type="Proteomes" id="UP000325577"/>
    </source>
</evidence>
<gene>
    <name evidence="1" type="ORF">F0562_007652</name>
</gene>
<proteinExistence type="predicted"/>
<sequence>MVVETVGGAGGDGAAVAVQWFRWWYRLAVVAVGDDGEGVVGDGGRGCGGSVIMEVRWSSAVEWWLLERGEPFYLLHSGLPISPISFDGANPLDVFLAPKTSLTHSSPSPSISIFIWLSLEFFSPAVYDIVPYLIECCFCLF</sequence>
<dbReference type="Proteomes" id="UP000325577">
    <property type="component" value="Linkage Group LG3"/>
</dbReference>